<keyword evidence="1" id="KW-0472">Membrane</keyword>
<feature type="transmembrane region" description="Helical" evidence="1">
    <location>
        <begin position="21"/>
        <end position="42"/>
    </location>
</feature>
<keyword evidence="1" id="KW-1133">Transmembrane helix</keyword>
<keyword evidence="1" id="KW-0812">Transmembrane</keyword>
<comment type="caution">
    <text evidence="2">The sequence shown here is derived from an EMBL/GenBank/DDBJ whole genome shotgun (WGS) entry which is preliminary data.</text>
</comment>
<evidence type="ECO:0000313" key="2">
    <source>
        <dbReference type="EMBL" id="OGH93830.1"/>
    </source>
</evidence>
<reference evidence="2 3" key="1">
    <citation type="journal article" date="2016" name="Nat. Commun.">
        <title>Thousands of microbial genomes shed light on interconnected biogeochemical processes in an aquifer system.</title>
        <authorList>
            <person name="Anantharaman K."/>
            <person name="Brown C.T."/>
            <person name="Hug L.A."/>
            <person name="Sharon I."/>
            <person name="Castelle C.J."/>
            <person name="Probst A.J."/>
            <person name="Thomas B.C."/>
            <person name="Singh A."/>
            <person name="Wilkins M.J."/>
            <person name="Karaoz U."/>
            <person name="Brodie E.L."/>
            <person name="Williams K.H."/>
            <person name="Hubbard S.S."/>
            <person name="Banfield J.F."/>
        </authorList>
    </citation>
    <scope>NUCLEOTIDE SEQUENCE [LARGE SCALE GENOMIC DNA]</scope>
</reference>
<gene>
    <name evidence="2" type="ORF">A2538_03060</name>
</gene>
<dbReference type="Proteomes" id="UP000178254">
    <property type="component" value="Unassembled WGS sequence"/>
</dbReference>
<organism evidence="2 3">
    <name type="scientific">Candidatus Magasanikbacteria bacterium RIFOXYD2_FULL_41_14</name>
    <dbReference type="NCBI Taxonomy" id="1798709"/>
    <lineage>
        <taxon>Bacteria</taxon>
        <taxon>Candidatus Magasanikiibacteriota</taxon>
    </lineage>
</organism>
<dbReference type="EMBL" id="MFRE01000021">
    <property type="protein sequence ID" value="OGH93830.1"/>
    <property type="molecule type" value="Genomic_DNA"/>
</dbReference>
<dbReference type="AlphaFoldDB" id="A0A1F6PCP7"/>
<feature type="transmembrane region" description="Helical" evidence="1">
    <location>
        <begin position="54"/>
        <end position="73"/>
    </location>
</feature>
<evidence type="ECO:0000313" key="3">
    <source>
        <dbReference type="Proteomes" id="UP000178254"/>
    </source>
</evidence>
<protein>
    <submittedName>
        <fullName evidence="2">Uncharacterized protein</fullName>
    </submittedName>
</protein>
<evidence type="ECO:0000256" key="1">
    <source>
        <dbReference type="SAM" id="Phobius"/>
    </source>
</evidence>
<name>A0A1F6PCP7_9BACT</name>
<proteinExistence type="predicted"/>
<accession>A0A1F6PCP7</accession>
<sequence>MYLLSPLLTKLFLKINIKIPKLNWIFLTLPIGILVHLLVGKITPMTTNFLNTNSHYFLKIVVLMSLALGLRGIKIIKK</sequence>